<dbReference type="Pfam" id="PF07690">
    <property type="entry name" value="MFS_1"/>
    <property type="match status" value="1"/>
</dbReference>
<dbReference type="InterPro" id="IPR050327">
    <property type="entry name" value="Proton-linked_MCT"/>
</dbReference>
<dbReference type="PANTHER" id="PTHR11360:SF290">
    <property type="entry name" value="MONOCARBOXYLATE MFS PERMEASE"/>
    <property type="match status" value="1"/>
</dbReference>
<feature type="transmembrane region" description="Helical" evidence="6">
    <location>
        <begin position="30"/>
        <end position="49"/>
    </location>
</feature>
<comment type="subcellular location">
    <subcellularLocation>
        <location evidence="1">Cell membrane</location>
        <topology evidence="1">Multi-pass membrane protein</topology>
    </subcellularLocation>
</comment>
<reference evidence="8 9" key="1">
    <citation type="journal article" date="2009" name="Stand. Genomic Sci.">
        <title>Complete genome sequence of Beutenbergia cavernae type strain (HKI 0122).</title>
        <authorList>
            <person name="Land M."/>
            <person name="Pukall R."/>
            <person name="Abt B."/>
            <person name="Goker M."/>
            <person name="Rohde M."/>
            <person name="Glavina Del Rio T."/>
            <person name="Tice H."/>
            <person name="Copeland A."/>
            <person name="Cheng J.F."/>
            <person name="Lucas S."/>
            <person name="Chen F."/>
            <person name="Nolan M."/>
            <person name="Bruce D."/>
            <person name="Goodwin L."/>
            <person name="Pitluck S."/>
            <person name="Ivanova N."/>
            <person name="Mavromatis K."/>
            <person name="Ovchinnikova G."/>
            <person name="Pati A."/>
            <person name="Chen A."/>
            <person name="Palaniappan K."/>
            <person name="Hauser L."/>
            <person name="Chang Y.J."/>
            <person name="Jefferies C.C."/>
            <person name="Saunders E."/>
            <person name="Brettin T."/>
            <person name="Detter J.C."/>
            <person name="Han C."/>
            <person name="Chain P."/>
            <person name="Bristow J."/>
            <person name="Eisen J.A."/>
            <person name="Markowitz V."/>
            <person name="Hugenholtz P."/>
            <person name="Kyrpides N.C."/>
            <person name="Klenk H.P."/>
            <person name="Lapidus A."/>
        </authorList>
    </citation>
    <scope>NUCLEOTIDE SEQUENCE [LARGE SCALE GENOMIC DNA]</scope>
    <source>
        <strain evidence="9">ATCC BAA-8 / DSM 12333 / NBRC 16432</strain>
    </source>
</reference>
<dbReference type="InterPro" id="IPR011701">
    <property type="entry name" value="MFS"/>
</dbReference>
<dbReference type="InterPro" id="IPR036259">
    <property type="entry name" value="MFS_trans_sf"/>
</dbReference>
<keyword evidence="9" id="KW-1185">Reference proteome</keyword>
<accession>C5BVC2</accession>
<dbReference type="STRING" id="471853.Bcav_2258"/>
<evidence type="ECO:0000256" key="1">
    <source>
        <dbReference type="ARBA" id="ARBA00004651"/>
    </source>
</evidence>
<keyword evidence="4 6" id="KW-0472">Membrane</keyword>
<evidence type="ECO:0000313" key="8">
    <source>
        <dbReference type="EMBL" id="ACQ80509.1"/>
    </source>
</evidence>
<evidence type="ECO:0000313" key="9">
    <source>
        <dbReference type="Proteomes" id="UP000007962"/>
    </source>
</evidence>
<evidence type="ECO:0000256" key="6">
    <source>
        <dbReference type="SAM" id="Phobius"/>
    </source>
</evidence>
<dbReference type="PANTHER" id="PTHR11360">
    <property type="entry name" value="MONOCARBOXYLATE TRANSPORTER"/>
    <property type="match status" value="1"/>
</dbReference>
<dbReference type="EMBL" id="CP001618">
    <property type="protein sequence ID" value="ACQ80509.1"/>
    <property type="molecule type" value="Genomic_DNA"/>
</dbReference>
<dbReference type="Gene3D" id="1.20.1250.20">
    <property type="entry name" value="MFS general substrate transporter like domains"/>
    <property type="match status" value="1"/>
</dbReference>
<feature type="transmembrane region" description="Helical" evidence="6">
    <location>
        <begin position="186"/>
        <end position="207"/>
    </location>
</feature>
<feature type="transmembrane region" description="Helical" evidence="6">
    <location>
        <begin position="302"/>
        <end position="335"/>
    </location>
</feature>
<dbReference type="Proteomes" id="UP000007962">
    <property type="component" value="Chromosome"/>
</dbReference>
<feature type="compositionally biased region" description="Gly residues" evidence="5">
    <location>
        <begin position="1"/>
        <end position="15"/>
    </location>
</feature>
<dbReference type="PROSITE" id="PS50850">
    <property type="entry name" value="MFS"/>
    <property type="match status" value="1"/>
</dbReference>
<organism evidence="8 9">
    <name type="scientific">Beutenbergia cavernae (strain ATCC BAA-8 / DSM 12333 / CCUG 43141 / JCM 11478 / NBRC 16432 / NCIMB 13614 / HKI 0122)</name>
    <dbReference type="NCBI Taxonomy" id="471853"/>
    <lineage>
        <taxon>Bacteria</taxon>
        <taxon>Bacillati</taxon>
        <taxon>Actinomycetota</taxon>
        <taxon>Actinomycetes</taxon>
        <taxon>Micrococcales</taxon>
        <taxon>Beutenbergiaceae</taxon>
        <taxon>Beutenbergia</taxon>
    </lineage>
</organism>
<dbReference type="RefSeq" id="WP_015882749.1">
    <property type="nucleotide sequence ID" value="NC_012669.1"/>
</dbReference>
<feature type="transmembrane region" description="Helical" evidence="6">
    <location>
        <begin position="235"/>
        <end position="254"/>
    </location>
</feature>
<feature type="transmembrane region" description="Helical" evidence="6">
    <location>
        <begin position="161"/>
        <end position="180"/>
    </location>
</feature>
<dbReference type="GO" id="GO:0005886">
    <property type="term" value="C:plasma membrane"/>
    <property type="evidence" value="ECO:0007669"/>
    <property type="project" value="UniProtKB-SubCell"/>
</dbReference>
<sequence length="421" mass="41428">MRVDDGGAGGGGAGHDPGPPGGPARLPRGLTVAFGLVVVVAFGSWFYGYGVLVEPIVRETGWSESALSSAYGIGLLGVGVGAVVAGRVVDRWGGRPVFLGGAAGTLVGTVVVALAPSAPVFVVAAVLTQTCVGGAGYYAAVHATISRLVPAARVRAITTNTLWGAFASPVFLPLVAWLVLGVGWRAAIAIVGATVVAAFALAAALVPPMPPASPSPRSLAGDLAHAVRSPLTRRLLVVALCGGAASSVMFLYQVPAMVTAGLALGTASALAGLRGLFQLAGRLPLPWAVRRVGARPLFRASIAAMGVGSLLLLASGNLVVALTFAVVVGTAVGALTTLESIYAAEIVTASMLGTVLGAYSLVRGIGSALGPVGAGLVTEATGGRALALVVVAVIAVVGAVAVPPPAPRPEQPAGRPGPAGA</sequence>
<dbReference type="KEGG" id="bcv:Bcav_2258"/>
<proteinExistence type="predicted"/>
<dbReference type="InterPro" id="IPR020846">
    <property type="entry name" value="MFS_dom"/>
</dbReference>
<dbReference type="OrthoDB" id="7200137at2"/>
<dbReference type="SUPFAM" id="SSF103473">
    <property type="entry name" value="MFS general substrate transporter"/>
    <property type="match status" value="1"/>
</dbReference>
<evidence type="ECO:0000256" key="2">
    <source>
        <dbReference type="ARBA" id="ARBA00022692"/>
    </source>
</evidence>
<evidence type="ECO:0000256" key="5">
    <source>
        <dbReference type="SAM" id="MobiDB-lite"/>
    </source>
</evidence>
<keyword evidence="2 6" id="KW-0812">Transmembrane</keyword>
<keyword evidence="3 6" id="KW-1133">Transmembrane helix</keyword>
<name>C5BVC2_BEUC1</name>
<feature type="transmembrane region" description="Helical" evidence="6">
    <location>
        <begin position="96"/>
        <end position="115"/>
    </location>
</feature>
<feature type="transmembrane region" description="Helical" evidence="6">
    <location>
        <begin position="121"/>
        <end position="140"/>
    </location>
</feature>
<dbReference type="eggNOG" id="COG2814">
    <property type="taxonomic scope" value="Bacteria"/>
</dbReference>
<dbReference type="AlphaFoldDB" id="C5BVC2"/>
<dbReference type="HOGENOM" id="CLU_001265_59_0_11"/>
<evidence type="ECO:0000256" key="4">
    <source>
        <dbReference type="ARBA" id="ARBA00023136"/>
    </source>
</evidence>
<evidence type="ECO:0000256" key="3">
    <source>
        <dbReference type="ARBA" id="ARBA00022989"/>
    </source>
</evidence>
<feature type="transmembrane region" description="Helical" evidence="6">
    <location>
        <begin position="383"/>
        <end position="402"/>
    </location>
</feature>
<dbReference type="GO" id="GO:0022857">
    <property type="term" value="F:transmembrane transporter activity"/>
    <property type="evidence" value="ECO:0007669"/>
    <property type="project" value="InterPro"/>
</dbReference>
<evidence type="ECO:0000259" key="7">
    <source>
        <dbReference type="PROSITE" id="PS50850"/>
    </source>
</evidence>
<gene>
    <name evidence="8" type="ordered locus">Bcav_2258</name>
</gene>
<feature type="domain" description="Major facilitator superfamily (MFS) profile" evidence="7">
    <location>
        <begin position="29"/>
        <end position="410"/>
    </location>
</feature>
<feature type="region of interest" description="Disordered" evidence="5">
    <location>
        <begin position="1"/>
        <end position="22"/>
    </location>
</feature>
<feature type="transmembrane region" description="Helical" evidence="6">
    <location>
        <begin position="69"/>
        <end position="89"/>
    </location>
</feature>
<protein>
    <submittedName>
        <fullName evidence="8">Major facilitator superfamily MFS_1</fullName>
    </submittedName>
</protein>